<comment type="similarity">
    <text evidence="5">Belongs to the MIP/aquaporin (TC 1.A.8) family.</text>
</comment>
<evidence type="ECO:0000256" key="2">
    <source>
        <dbReference type="ARBA" id="ARBA00022692"/>
    </source>
</evidence>
<proteinExistence type="inferred from homology"/>
<keyword evidence="4 6" id="KW-0472">Membrane</keyword>
<dbReference type="PRINTS" id="PR00783">
    <property type="entry name" value="MINTRINSICP"/>
</dbReference>
<protein>
    <submittedName>
        <fullName evidence="7">Aquaporin AQPcic</fullName>
    </submittedName>
</protein>
<name>A0A2H8TG47_9HEMI</name>
<dbReference type="InterPro" id="IPR034294">
    <property type="entry name" value="Aquaporin_transptr"/>
</dbReference>
<dbReference type="SUPFAM" id="SSF81338">
    <property type="entry name" value="Aquaporin-like"/>
    <property type="match status" value="1"/>
</dbReference>
<comment type="subcellular location">
    <subcellularLocation>
        <location evidence="1">Membrane</location>
        <topology evidence="1">Multi-pass membrane protein</topology>
    </subcellularLocation>
</comment>
<evidence type="ECO:0000256" key="1">
    <source>
        <dbReference type="ARBA" id="ARBA00004141"/>
    </source>
</evidence>
<dbReference type="OrthoDB" id="3222at2759"/>
<dbReference type="GO" id="GO:0015267">
    <property type="term" value="F:channel activity"/>
    <property type="evidence" value="ECO:0007669"/>
    <property type="project" value="InterPro"/>
</dbReference>
<feature type="transmembrane region" description="Helical" evidence="6">
    <location>
        <begin position="170"/>
        <end position="197"/>
    </location>
</feature>
<feature type="transmembrane region" description="Helical" evidence="6">
    <location>
        <begin position="95"/>
        <end position="118"/>
    </location>
</feature>
<feature type="transmembrane region" description="Helical" evidence="6">
    <location>
        <begin position="252"/>
        <end position="272"/>
    </location>
</feature>
<organism evidence="7">
    <name type="scientific">Melanaphis sacchari</name>
    <dbReference type="NCBI Taxonomy" id="742174"/>
    <lineage>
        <taxon>Eukaryota</taxon>
        <taxon>Metazoa</taxon>
        <taxon>Ecdysozoa</taxon>
        <taxon>Arthropoda</taxon>
        <taxon>Hexapoda</taxon>
        <taxon>Insecta</taxon>
        <taxon>Pterygota</taxon>
        <taxon>Neoptera</taxon>
        <taxon>Paraneoptera</taxon>
        <taxon>Hemiptera</taxon>
        <taxon>Sternorrhyncha</taxon>
        <taxon>Aphidomorpha</taxon>
        <taxon>Aphidoidea</taxon>
        <taxon>Aphididae</taxon>
        <taxon>Aphidini</taxon>
        <taxon>Melanaphis</taxon>
    </lineage>
</organism>
<gene>
    <name evidence="7" type="primary">AQP_7</name>
</gene>
<keyword evidence="3 6" id="KW-1133">Transmembrane helix</keyword>
<feature type="transmembrane region" description="Helical" evidence="6">
    <location>
        <begin position="130"/>
        <end position="149"/>
    </location>
</feature>
<dbReference type="GO" id="GO:0005886">
    <property type="term" value="C:plasma membrane"/>
    <property type="evidence" value="ECO:0007669"/>
    <property type="project" value="TreeGrafter"/>
</dbReference>
<evidence type="ECO:0000256" key="4">
    <source>
        <dbReference type="ARBA" id="ARBA00023136"/>
    </source>
</evidence>
<evidence type="ECO:0000256" key="6">
    <source>
        <dbReference type="SAM" id="Phobius"/>
    </source>
</evidence>
<keyword evidence="2 5" id="KW-0812">Transmembrane</keyword>
<dbReference type="PANTHER" id="PTHR19139">
    <property type="entry name" value="AQUAPORIN TRANSPORTER"/>
    <property type="match status" value="1"/>
</dbReference>
<dbReference type="InterPro" id="IPR000425">
    <property type="entry name" value="MIP"/>
</dbReference>
<feature type="transmembrane region" description="Helical" evidence="6">
    <location>
        <begin position="217"/>
        <end position="240"/>
    </location>
</feature>
<dbReference type="InterPro" id="IPR023271">
    <property type="entry name" value="Aquaporin-like"/>
</dbReference>
<accession>A0A2H8TG47</accession>
<dbReference type="Pfam" id="PF00230">
    <property type="entry name" value="MIP"/>
    <property type="match status" value="1"/>
</dbReference>
<dbReference type="PANTHER" id="PTHR19139:SF270">
    <property type="entry name" value="ENTOMOGLYCEROPORIN 1-RELATED"/>
    <property type="match status" value="1"/>
</dbReference>
<evidence type="ECO:0000313" key="7">
    <source>
        <dbReference type="EMBL" id="MBW13087.1"/>
    </source>
</evidence>
<dbReference type="EMBL" id="GFXV01001282">
    <property type="protein sequence ID" value="MBW13087.1"/>
    <property type="molecule type" value="Transcribed_RNA"/>
</dbReference>
<evidence type="ECO:0000256" key="5">
    <source>
        <dbReference type="RuleBase" id="RU000477"/>
    </source>
</evidence>
<dbReference type="Gene3D" id="1.20.1080.10">
    <property type="entry name" value="Glycerol uptake facilitator protein"/>
    <property type="match status" value="1"/>
</dbReference>
<keyword evidence="5" id="KW-0813">Transport</keyword>
<sequence>MFCCRQTVEILTPKQMTRRTSTAKEKEHCVDWIDLEDIRDQEKVWLKRMMSTDKFLVPGNEEQKISSVVFEAPMSEAKSTAEQNQLYERQPWQKLVLIFLAELFGTAFLMFFGCMGLVPKYPGGELGEYSGAIAFAGIVAVTIVIIGRISDCHINPCVTLCALLLGKLPILTAIIYFVAEVLGAIIGYGILVVISPYNILNSPDSGVCVTSPVVGLTAWQALLIEAITTGVLILLVCSVWDPKSGNGDCGSLKFLVMIFLTSVVVGPFTGNSLNPARSLAPAIYNNSWNMHWIYWVGPFSGTITSTLFYKYIIMALDNEERVK</sequence>
<dbReference type="AlphaFoldDB" id="A0A2H8TG47"/>
<reference evidence="7" key="1">
    <citation type="submission" date="2017-10" db="EMBL/GenBank/DDBJ databases">
        <title>Transcriptome Assembly of Sugarcane Aphid Adults.</title>
        <authorList>
            <person name="Scully E.D."/>
            <person name="Palmer N.A."/>
            <person name="Geib S.M."/>
            <person name="Sarath G."/>
            <person name="Sattler S.E."/>
        </authorList>
    </citation>
    <scope>NUCLEOTIDE SEQUENCE</scope>
    <source>
        <tissue evidence="7">Whole body</tissue>
    </source>
</reference>
<feature type="transmembrane region" description="Helical" evidence="6">
    <location>
        <begin position="292"/>
        <end position="313"/>
    </location>
</feature>
<evidence type="ECO:0000256" key="3">
    <source>
        <dbReference type="ARBA" id="ARBA00022989"/>
    </source>
</evidence>